<evidence type="ECO:0000313" key="3">
    <source>
        <dbReference type="EMBL" id="QSG06270.1"/>
    </source>
</evidence>
<evidence type="ECO:0000259" key="2">
    <source>
        <dbReference type="Pfam" id="PF04982"/>
    </source>
</evidence>
<keyword evidence="1" id="KW-0812">Transmembrane</keyword>
<dbReference type="RefSeq" id="WP_229112735.1">
    <property type="nucleotide sequence ID" value="NZ_CP064787.1"/>
</dbReference>
<feature type="transmembrane region" description="Helical" evidence="1">
    <location>
        <begin position="91"/>
        <end position="114"/>
    </location>
</feature>
<organism evidence="3 4">
    <name type="scientific">Halapricum desulfuricans</name>
    <dbReference type="NCBI Taxonomy" id="2841257"/>
    <lineage>
        <taxon>Archaea</taxon>
        <taxon>Methanobacteriati</taxon>
        <taxon>Methanobacteriota</taxon>
        <taxon>Stenosarchaea group</taxon>
        <taxon>Halobacteria</taxon>
        <taxon>Halobacteriales</taxon>
        <taxon>Haloarculaceae</taxon>
        <taxon>Halapricum</taxon>
    </lineage>
</organism>
<name>A0A897MVX7_9EURY</name>
<dbReference type="Proteomes" id="UP000663525">
    <property type="component" value="Chromosome"/>
</dbReference>
<evidence type="ECO:0000256" key="1">
    <source>
        <dbReference type="SAM" id="Phobius"/>
    </source>
</evidence>
<feature type="transmembrane region" description="Helical" evidence="1">
    <location>
        <begin position="126"/>
        <end position="144"/>
    </location>
</feature>
<dbReference type="Gene3D" id="3.40.50.12370">
    <property type="match status" value="1"/>
</dbReference>
<gene>
    <name evidence="3" type="primary">uspA12</name>
    <name evidence="3" type="ORF">HSR121_1936</name>
</gene>
<reference evidence="3" key="1">
    <citation type="submission" date="2020-11" db="EMBL/GenBank/DDBJ databases">
        <title>Carbohydrate-dependent, anaerobic sulfur respiration: A novel catabolism in halophilic archaea.</title>
        <authorList>
            <person name="Sorokin D.Y."/>
            <person name="Messina E."/>
            <person name="Smedile F."/>
            <person name="La Cono V."/>
            <person name="Hallsworth J.E."/>
            <person name="Yakimov M.M."/>
        </authorList>
    </citation>
    <scope>NUCLEOTIDE SEQUENCE</scope>
    <source>
        <strain evidence="3">HSR12-1</strain>
    </source>
</reference>
<dbReference type="Pfam" id="PF04982">
    <property type="entry name" value="TM_HPP"/>
    <property type="match status" value="1"/>
</dbReference>
<dbReference type="InterPro" id="IPR058581">
    <property type="entry name" value="TM_HPP"/>
</dbReference>
<protein>
    <submittedName>
        <fullName evidence="3">Nucleotide-binding protein, UspA family</fullName>
    </submittedName>
</protein>
<dbReference type="AlphaFoldDB" id="A0A897MVX7"/>
<keyword evidence="1" id="KW-1133">Transmembrane helix</keyword>
<dbReference type="GeneID" id="68855522"/>
<accession>A0A897MVX7</accession>
<sequence>MFGPADSVRGLSKRISRLVHGRVRAFRRWIETTRNLVHLSVLLALPLLLGTVTALSNAIDLLPFLLFPPLASGSYTLFSSPESRSASPRRFVGGLTAGAFSGWVALELALQYWYQPQPQTLAADPVAVALGLFLTGVVTWALDIEEASAFSTALLVHVTGADQFAYVLSVAASSVLVAAAFALWRDNVYEQRASILYESTRGDDRVLVPTGGPHEDATAMLGARLAAAHDAGNVVLCDVVADEDVAEQEQALLEGRGEPVDGTLDVVVPRADPTGVQPGDVHQNWADFERESPDHSQGVDAGDISQDWDAYDADTIRKRARDRAVAVSAAALESRAERIETDVGVPCEVVVAAGRGSRARTISRTARETGCDLIAASYETDDGDLAPSVRELFESDIDVLVHRSAGGQLRWSRVLVLVRRASDVAHTMIDFATRLTGNDVSLCRCIDAERERRDAEETLANLAETADGSVETRVARTDVVSFLEANAAQFDLVVLGSSGDRSATSRFLTPPTYERLGELDTDIAILDRGG</sequence>
<feature type="transmembrane region" description="Helical" evidence="1">
    <location>
        <begin position="164"/>
        <end position="184"/>
    </location>
</feature>
<dbReference type="SUPFAM" id="SSF52402">
    <property type="entry name" value="Adenine nucleotide alpha hydrolases-like"/>
    <property type="match status" value="1"/>
</dbReference>
<feature type="domain" description="HPP transmembrane region" evidence="2">
    <location>
        <begin position="47"/>
        <end position="191"/>
    </location>
</feature>
<evidence type="ECO:0000313" key="4">
    <source>
        <dbReference type="Proteomes" id="UP000663525"/>
    </source>
</evidence>
<keyword evidence="1" id="KW-0472">Membrane</keyword>
<proteinExistence type="predicted"/>
<dbReference type="EMBL" id="CP064787">
    <property type="protein sequence ID" value="QSG06270.1"/>
    <property type="molecule type" value="Genomic_DNA"/>
</dbReference>
<feature type="transmembrane region" description="Helical" evidence="1">
    <location>
        <begin position="36"/>
        <end position="55"/>
    </location>
</feature>